<sequence length="276" mass="30857">MSSENEEQVRERAVEEVSEERSVSLERRESPTRPLEGHGWSEELPTGIPPQGTVVITITRQLGSGGSEVGRLVARRTGLRYLDRQIITEVARRLGVDVREARRLDEYTAGVAAQILEAVRASQPFTLNYAGLLGQASRPLQQYDEVAYLHLTQKVILEMAAQGNVVIVGRGSQFLLQDTPRTLHVAVFAPLTQRIARVMSTLHIDQRRARELIEQRDYEYAAYLRRYYGSDGQQPGLYHLLINTGLFSFEQAADLICQALSAVSRGPEADLSSPQQ</sequence>
<reference evidence="2 3" key="1">
    <citation type="journal article" date="2019" name="Int. J. Syst. Evol. Microbiol.">
        <title>Thermogemmatispora aurantia sp. nov. and Thermogemmatispora argillosa sp. nov., within the class Ktedonobacteria, and emended description of the genus Thermogemmatispora.</title>
        <authorList>
            <person name="Zheng Y."/>
            <person name="Wang C.M."/>
            <person name="Sakai Y."/>
            <person name="Abe K."/>
            <person name="Yokota A."/>
            <person name="Yabe S."/>
        </authorList>
    </citation>
    <scope>NUCLEOTIDE SEQUENCE [LARGE SCALE GENOMIC DNA]</scope>
    <source>
        <strain evidence="2 3">A1-2</strain>
    </source>
</reference>
<dbReference type="EMBL" id="BKZV01000001">
    <property type="protein sequence ID" value="GER82101.1"/>
    <property type="molecule type" value="Genomic_DNA"/>
</dbReference>
<feature type="region of interest" description="Disordered" evidence="1">
    <location>
        <begin position="1"/>
        <end position="46"/>
    </location>
</feature>
<evidence type="ECO:0000313" key="3">
    <source>
        <dbReference type="Proteomes" id="UP000334820"/>
    </source>
</evidence>
<feature type="compositionally biased region" description="Basic and acidic residues" evidence="1">
    <location>
        <begin position="7"/>
        <end position="41"/>
    </location>
</feature>
<dbReference type="InterPro" id="IPR027417">
    <property type="entry name" value="P-loop_NTPase"/>
</dbReference>
<keyword evidence="2" id="KW-0808">Transferase</keyword>
<keyword evidence="3" id="KW-1185">Reference proteome</keyword>
<dbReference type="AlphaFoldDB" id="A0A5J4K5U2"/>
<dbReference type="GO" id="GO:0016301">
    <property type="term" value="F:kinase activity"/>
    <property type="evidence" value="ECO:0007669"/>
    <property type="project" value="UniProtKB-KW"/>
</dbReference>
<dbReference type="Pfam" id="PF13189">
    <property type="entry name" value="Cytidylate_kin2"/>
    <property type="match status" value="1"/>
</dbReference>
<evidence type="ECO:0000313" key="2">
    <source>
        <dbReference type="EMBL" id="GER82101.1"/>
    </source>
</evidence>
<name>A0A5J4K5U2_9CHLR</name>
<dbReference type="Gene3D" id="3.40.50.300">
    <property type="entry name" value="P-loop containing nucleotide triphosphate hydrolases"/>
    <property type="match status" value="1"/>
</dbReference>
<dbReference type="RefSeq" id="WP_170293024.1">
    <property type="nucleotide sequence ID" value="NZ_BKZV01000001.1"/>
</dbReference>
<gene>
    <name evidence="2" type="ORF">KTAU_07390</name>
</gene>
<evidence type="ECO:0000256" key="1">
    <source>
        <dbReference type="SAM" id="MobiDB-lite"/>
    </source>
</evidence>
<comment type="caution">
    <text evidence="2">The sequence shown here is derived from an EMBL/GenBank/DDBJ whole genome shotgun (WGS) entry which is preliminary data.</text>
</comment>
<proteinExistence type="predicted"/>
<accession>A0A5J4K5U2</accession>
<organism evidence="2 3">
    <name type="scientific">Thermogemmatispora aurantia</name>
    <dbReference type="NCBI Taxonomy" id="2045279"/>
    <lineage>
        <taxon>Bacteria</taxon>
        <taxon>Bacillati</taxon>
        <taxon>Chloroflexota</taxon>
        <taxon>Ktedonobacteria</taxon>
        <taxon>Thermogemmatisporales</taxon>
        <taxon>Thermogemmatisporaceae</taxon>
        <taxon>Thermogemmatispora</taxon>
    </lineage>
</organism>
<dbReference type="SUPFAM" id="SSF52540">
    <property type="entry name" value="P-loop containing nucleoside triphosphate hydrolases"/>
    <property type="match status" value="1"/>
</dbReference>
<dbReference type="Proteomes" id="UP000334820">
    <property type="component" value="Unassembled WGS sequence"/>
</dbReference>
<keyword evidence="2" id="KW-0418">Kinase</keyword>
<protein>
    <submittedName>
        <fullName evidence="2">Cytidylate kinase</fullName>
    </submittedName>
</protein>